<reference evidence="4 5" key="1">
    <citation type="journal article" date="2019" name="Sci. Rep.">
        <title>Comparative genomics of chytrid fungi reveal insights into the obligate biotrophic and pathogenic lifestyle of Synchytrium endobioticum.</title>
        <authorList>
            <person name="van de Vossenberg B.T.L.H."/>
            <person name="Warris S."/>
            <person name="Nguyen H.D.T."/>
            <person name="van Gent-Pelzer M.P.E."/>
            <person name="Joly D.L."/>
            <person name="van de Geest H.C."/>
            <person name="Bonants P.J.M."/>
            <person name="Smith D.S."/>
            <person name="Levesque C.A."/>
            <person name="van der Lee T.A.J."/>
        </authorList>
    </citation>
    <scope>NUCLEOTIDE SEQUENCE [LARGE SCALE GENOMIC DNA]</scope>
    <source>
        <strain evidence="2 5">LEV6574</strain>
        <strain evidence="3 4">MB42</strain>
    </source>
</reference>
<dbReference type="AlphaFoldDB" id="A0A507DEG6"/>
<sequence>MDSLPREIIEMILLHTVGPSLRLTHLWRLRSLGTAWRRTCEHLLTRVLLRQELKMRVTYILPAGAANAGATFAPDSWLVFSHYDPETRSLHFIPPHNSKAIHVGWHPLPLSHISPSARYLPTVDLVGAVVRKGDEGKPEICQLGSPFRLFQIPLPASKRSIPAPDHHTTGSIIAAQGTVRNLLSTEASLSYSFGPWRTITDTYASDILHPTSTGLHSLDPPTGRGDAAAAVAAADIDTLLQPPLADTTAHALQVSCVTLAVGRVLRLLHPECFERPPFYTSTPSAVADPSPNSSASTENTHSRVQYSHTNPINLIDEKKLKCLLEMVRAVGLDTEPIRLHLNVEARWYWSHGIKDGEVCALCDAECDEWMQSHRRRRSSASSHVSRNRSGQSPVGTLSIASHKSILASMKRKNVQSPSSSSFPYVQFEELLNSWLVQSNGTDGRVDDETIRGGLRELALWHRNKARRLKNWKSRERILSRMDGARGRRRGMWAKMLHGFL</sequence>
<protein>
    <submittedName>
        <fullName evidence="3">Uncharacterized protein</fullName>
    </submittedName>
</protein>
<gene>
    <name evidence="2" type="ORF">SeLEV6574_g02694</name>
    <name evidence="3" type="ORF">SeMB42_g02365</name>
</gene>
<keyword evidence="4" id="KW-1185">Reference proteome</keyword>
<comment type="caution">
    <text evidence="3">The sequence shown here is derived from an EMBL/GenBank/DDBJ whole genome shotgun (WGS) entry which is preliminary data.</text>
</comment>
<feature type="region of interest" description="Disordered" evidence="1">
    <location>
        <begin position="283"/>
        <end position="303"/>
    </location>
</feature>
<evidence type="ECO:0000313" key="5">
    <source>
        <dbReference type="Proteomes" id="UP000320475"/>
    </source>
</evidence>
<accession>A0A507DEG6</accession>
<dbReference type="VEuPathDB" id="FungiDB:SeMB42_g02365"/>
<dbReference type="Proteomes" id="UP000320475">
    <property type="component" value="Unassembled WGS sequence"/>
</dbReference>
<dbReference type="Proteomes" id="UP000317494">
    <property type="component" value="Unassembled WGS sequence"/>
</dbReference>
<proteinExistence type="predicted"/>
<evidence type="ECO:0000256" key="1">
    <source>
        <dbReference type="SAM" id="MobiDB-lite"/>
    </source>
</evidence>
<evidence type="ECO:0000313" key="3">
    <source>
        <dbReference type="EMBL" id="TPX50089.1"/>
    </source>
</evidence>
<evidence type="ECO:0000313" key="2">
    <source>
        <dbReference type="EMBL" id="TPX47421.1"/>
    </source>
</evidence>
<feature type="compositionally biased region" description="Low complexity" evidence="1">
    <location>
        <begin position="379"/>
        <end position="389"/>
    </location>
</feature>
<organism evidence="3 4">
    <name type="scientific">Synchytrium endobioticum</name>
    <dbReference type="NCBI Taxonomy" id="286115"/>
    <lineage>
        <taxon>Eukaryota</taxon>
        <taxon>Fungi</taxon>
        <taxon>Fungi incertae sedis</taxon>
        <taxon>Chytridiomycota</taxon>
        <taxon>Chytridiomycota incertae sedis</taxon>
        <taxon>Chytridiomycetes</taxon>
        <taxon>Synchytriales</taxon>
        <taxon>Synchytriaceae</taxon>
        <taxon>Synchytrium</taxon>
    </lineage>
</organism>
<dbReference type="EMBL" id="QEAM01000078">
    <property type="protein sequence ID" value="TPX47421.1"/>
    <property type="molecule type" value="Genomic_DNA"/>
</dbReference>
<dbReference type="EMBL" id="QEAN01000072">
    <property type="protein sequence ID" value="TPX50089.1"/>
    <property type="molecule type" value="Genomic_DNA"/>
</dbReference>
<name>A0A507DEG6_9FUNG</name>
<feature type="region of interest" description="Disordered" evidence="1">
    <location>
        <begin position="376"/>
        <end position="395"/>
    </location>
</feature>
<evidence type="ECO:0000313" key="4">
    <source>
        <dbReference type="Proteomes" id="UP000317494"/>
    </source>
</evidence>